<evidence type="ECO:0000256" key="1">
    <source>
        <dbReference type="SAM" id="MobiDB-lite"/>
    </source>
</evidence>
<reference evidence="2 3" key="1">
    <citation type="submission" date="2016-04" db="EMBL/GenBank/DDBJ databases">
        <title>Draft genome of Fonsecaea erecta CBS 125763.</title>
        <authorList>
            <person name="Weiss V.A."/>
            <person name="Vicente V.A."/>
            <person name="Raittz R.T."/>
            <person name="Moreno L.F."/>
            <person name="De Souza E.M."/>
            <person name="Pedrosa F.O."/>
            <person name="Steffens M.B."/>
            <person name="Faoro H."/>
            <person name="Tadra-Sfeir M.Z."/>
            <person name="Najafzadeh M.J."/>
            <person name="Felipe M.S."/>
            <person name="Teixeira M."/>
            <person name="Sun J."/>
            <person name="Xi L."/>
            <person name="Gomes R."/>
            <person name="De Azevedo C.M."/>
            <person name="Salgado C.G."/>
            <person name="Da Silva M.B."/>
            <person name="Nascimento M.F."/>
            <person name="Queiroz-Telles F."/>
            <person name="Attili D.S."/>
            <person name="Gorbushina A."/>
        </authorList>
    </citation>
    <scope>NUCLEOTIDE SEQUENCE [LARGE SCALE GENOMIC DNA]</scope>
    <source>
        <strain evidence="2 3">CBS 125763</strain>
    </source>
</reference>
<dbReference type="EMBL" id="LVYI01000002">
    <property type="protein sequence ID" value="OAP63975.1"/>
    <property type="molecule type" value="Genomic_DNA"/>
</dbReference>
<feature type="compositionally biased region" description="Basic and acidic residues" evidence="1">
    <location>
        <begin position="89"/>
        <end position="99"/>
    </location>
</feature>
<dbReference type="RefSeq" id="XP_018697342.1">
    <property type="nucleotide sequence ID" value="XM_018834718.1"/>
</dbReference>
<feature type="region of interest" description="Disordered" evidence="1">
    <location>
        <begin position="1"/>
        <end position="99"/>
    </location>
</feature>
<gene>
    <name evidence="2" type="ORF">AYL99_03202</name>
</gene>
<dbReference type="AlphaFoldDB" id="A0A178ZY74"/>
<sequence>MSSREEYDYTQHTTPNTREKYSFLYPTSGASSQDVEFLDRHRENVSIPPDNYSRHMAEKQAASKDNDRAARDREAAGSEGRDWGYGSSDSRHWDSKRNH</sequence>
<evidence type="ECO:0000313" key="3">
    <source>
        <dbReference type="Proteomes" id="UP000078343"/>
    </source>
</evidence>
<organism evidence="2 3">
    <name type="scientific">Fonsecaea erecta</name>
    <dbReference type="NCBI Taxonomy" id="1367422"/>
    <lineage>
        <taxon>Eukaryota</taxon>
        <taxon>Fungi</taxon>
        <taxon>Dikarya</taxon>
        <taxon>Ascomycota</taxon>
        <taxon>Pezizomycotina</taxon>
        <taxon>Eurotiomycetes</taxon>
        <taxon>Chaetothyriomycetidae</taxon>
        <taxon>Chaetothyriales</taxon>
        <taxon>Herpotrichiellaceae</taxon>
        <taxon>Fonsecaea</taxon>
    </lineage>
</organism>
<protein>
    <submittedName>
        <fullName evidence="2">Uncharacterized protein</fullName>
    </submittedName>
</protein>
<evidence type="ECO:0000313" key="2">
    <source>
        <dbReference type="EMBL" id="OAP63975.1"/>
    </source>
</evidence>
<name>A0A178ZY74_9EURO</name>
<keyword evidence="3" id="KW-1185">Reference proteome</keyword>
<dbReference type="Proteomes" id="UP000078343">
    <property type="component" value="Unassembled WGS sequence"/>
</dbReference>
<dbReference type="OrthoDB" id="4156646at2759"/>
<proteinExistence type="predicted"/>
<accession>A0A178ZY74</accession>
<comment type="caution">
    <text evidence="2">The sequence shown here is derived from an EMBL/GenBank/DDBJ whole genome shotgun (WGS) entry which is preliminary data.</text>
</comment>
<dbReference type="GeneID" id="30007372"/>
<feature type="compositionally biased region" description="Basic and acidic residues" evidence="1">
    <location>
        <begin position="52"/>
        <end position="82"/>
    </location>
</feature>